<accession>A0AC34PXR5</accession>
<dbReference type="Proteomes" id="UP000887576">
    <property type="component" value="Unplaced"/>
</dbReference>
<organism evidence="1 2">
    <name type="scientific">Panagrolaimus sp. JU765</name>
    <dbReference type="NCBI Taxonomy" id="591449"/>
    <lineage>
        <taxon>Eukaryota</taxon>
        <taxon>Metazoa</taxon>
        <taxon>Ecdysozoa</taxon>
        <taxon>Nematoda</taxon>
        <taxon>Chromadorea</taxon>
        <taxon>Rhabditida</taxon>
        <taxon>Tylenchina</taxon>
        <taxon>Panagrolaimomorpha</taxon>
        <taxon>Panagrolaimoidea</taxon>
        <taxon>Panagrolaimidae</taxon>
        <taxon>Panagrolaimus</taxon>
    </lineage>
</organism>
<proteinExistence type="predicted"/>
<reference evidence="2" key="1">
    <citation type="submission" date="2022-11" db="UniProtKB">
        <authorList>
            <consortium name="WormBaseParasite"/>
        </authorList>
    </citation>
    <scope>IDENTIFICATION</scope>
</reference>
<protein>
    <submittedName>
        <fullName evidence="2">Uncharacterized protein</fullName>
    </submittedName>
</protein>
<sequence length="157" mass="17515">MSDHEFEMVIRDAIEAIEVDNLVDMTVINDVIAEGANDDAVSEGANDDAISDHAVDAHAVEDAIARGRAAELLAAKEAWSGELHGVTVPIWEQCTMLEVRVKLLADRKSMLGGGITEIPHFISRDALDNFAFERQRLEYLIPIWWVLQHEVKRREPG</sequence>
<evidence type="ECO:0000313" key="2">
    <source>
        <dbReference type="WBParaSite" id="JU765_v2.g10894.t1"/>
    </source>
</evidence>
<evidence type="ECO:0000313" key="1">
    <source>
        <dbReference type="Proteomes" id="UP000887576"/>
    </source>
</evidence>
<name>A0AC34PXR5_9BILA</name>
<dbReference type="WBParaSite" id="JU765_v2.g10894.t1">
    <property type="protein sequence ID" value="JU765_v2.g10894.t1"/>
    <property type="gene ID" value="JU765_v2.g10894"/>
</dbReference>